<organism evidence="1 2">
    <name type="scientific">Rubritalea tangerina</name>
    <dbReference type="NCBI Taxonomy" id="430798"/>
    <lineage>
        <taxon>Bacteria</taxon>
        <taxon>Pseudomonadati</taxon>
        <taxon>Verrucomicrobiota</taxon>
        <taxon>Verrucomicrobiia</taxon>
        <taxon>Verrucomicrobiales</taxon>
        <taxon>Rubritaleaceae</taxon>
        <taxon>Rubritalea</taxon>
    </lineage>
</organism>
<reference evidence="2" key="1">
    <citation type="journal article" date="2019" name="Int. J. Syst. Evol. Microbiol.">
        <title>The Global Catalogue of Microorganisms (GCM) 10K type strain sequencing project: providing services to taxonomists for standard genome sequencing and annotation.</title>
        <authorList>
            <consortium name="The Broad Institute Genomics Platform"/>
            <consortium name="The Broad Institute Genome Sequencing Center for Infectious Disease"/>
            <person name="Wu L."/>
            <person name="Ma J."/>
        </authorList>
    </citation>
    <scope>NUCLEOTIDE SEQUENCE [LARGE SCALE GENOMIC DNA]</scope>
    <source>
        <strain evidence="2">CCUG 57942</strain>
    </source>
</reference>
<keyword evidence="2" id="KW-1185">Reference proteome</keyword>
<evidence type="ECO:0008006" key="3">
    <source>
        <dbReference type="Google" id="ProtNLM"/>
    </source>
</evidence>
<evidence type="ECO:0000313" key="1">
    <source>
        <dbReference type="EMBL" id="MFD2157796.1"/>
    </source>
</evidence>
<dbReference type="Proteomes" id="UP001597389">
    <property type="component" value="Unassembled WGS sequence"/>
</dbReference>
<dbReference type="RefSeq" id="WP_377177371.1">
    <property type="nucleotide sequence ID" value="NZ_JBHUJB010000012.1"/>
</dbReference>
<sequence>MITIAKYSTLADAQKDADRLSRRDIEVHISESGLGGVIGGGVPSFELQVYEEDLEKLEVLQDEIQQEIEDDRPYACPNCNSKNYIENTQTRGFLASLFSMGSARGDLRAGVLRFKCLDCEAAFKITIA</sequence>
<gene>
    <name evidence="1" type="ORF">ACFSW8_02665</name>
</gene>
<accession>A0ABW4Z732</accession>
<comment type="caution">
    <text evidence="1">The sequence shown here is derived from an EMBL/GenBank/DDBJ whole genome shotgun (WGS) entry which is preliminary data.</text>
</comment>
<protein>
    <recommendedName>
        <fullName evidence="3">DUF2007 domain-containing protein</fullName>
    </recommendedName>
</protein>
<name>A0ABW4Z732_9BACT</name>
<dbReference type="EMBL" id="JBHUJB010000012">
    <property type="protein sequence ID" value="MFD2157796.1"/>
    <property type="molecule type" value="Genomic_DNA"/>
</dbReference>
<proteinExistence type="predicted"/>
<evidence type="ECO:0000313" key="2">
    <source>
        <dbReference type="Proteomes" id="UP001597389"/>
    </source>
</evidence>